<dbReference type="GeneID" id="17037727"/>
<dbReference type="OrthoDB" id="564785at2759"/>
<dbReference type="SUPFAM" id="SSF48452">
    <property type="entry name" value="TPR-like"/>
    <property type="match status" value="1"/>
</dbReference>
<dbReference type="Gene3D" id="1.25.40.10">
    <property type="entry name" value="Tetratricopeptide repeat domain"/>
    <property type="match status" value="1"/>
</dbReference>
<reference evidence="1 2" key="1">
    <citation type="journal article" date="2012" name="Genome Biol.">
        <title>The genome of the polar eukaryotic microalga coccomyxa subellipsoidea reveals traits of cold adaptation.</title>
        <authorList>
            <person name="Blanc G."/>
            <person name="Agarkova I."/>
            <person name="Grimwood J."/>
            <person name="Kuo A."/>
            <person name="Brueggeman A."/>
            <person name="Dunigan D."/>
            <person name="Gurnon J."/>
            <person name="Ladunga I."/>
            <person name="Lindquist E."/>
            <person name="Lucas S."/>
            <person name="Pangilinan J."/>
            <person name="Proschold T."/>
            <person name="Salamov A."/>
            <person name="Schmutz J."/>
            <person name="Weeks D."/>
            <person name="Yamada T."/>
            <person name="Claverie J.M."/>
            <person name="Grigoriev I."/>
            <person name="Van Etten J."/>
            <person name="Lomsadze A."/>
            <person name="Borodovsky M."/>
        </authorList>
    </citation>
    <scope>NUCLEOTIDE SEQUENCE [LARGE SCALE GENOMIC DNA]</scope>
    <source>
        <strain evidence="1 2">C-169</strain>
    </source>
</reference>
<dbReference type="eggNOG" id="ENOG502QXRP">
    <property type="taxonomic scope" value="Eukaryota"/>
</dbReference>
<dbReference type="KEGG" id="csl:COCSUDRAFT_44577"/>
<evidence type="ECO:0000313" key="1">
    <source>
        <dbReference type="EMBL" id="EIE19755.1"/>
    </source>
</evidence>
<organism evidence="1 2">
    <name type="scientific">Coccomyxa subellipsoidea (strain C-169)</name>
    <name type="common">Green microalga</name>
    <dbReference type="NCBI Taxonomy" id="574566"/>
    <lineage>
        <taxon>Eukaryota</taxon>
        <taxon>Viridiplantae</taxon>
        <taxon>Chlorophyta</taxon>
        <taxon>core chlorophytes</taxon>
        <taxon>Trebouxiophyceae</taxon>
        <taxon>Trebouxiophyceae incertae sedis</taxon>
        <taxon>Coccomyxaceae</taxon>
        <taxon>Coccomyxa</taxon>
        <taxon>Coccomyxa subellipsoidea</taxon>
    </lineage>
</organism>
<sequence>MALPKVQSPLVAPLLQKAAEKEALQHFKAAAFIYKQVLDIDGEHKDCLTSCIRLLLKVGRNKEALELSDRAAALYPEDFSQLYLHAICLRDCGRFEEALDELDHAAQVGKQTGDKTFDEDSLKVCKARTLARCGGPYAHAAALLISEVLQANPNQDGALLEYVLIVLQRGLAADATRILLRLLVNNHGNARVRDLFGQCLREEGMVELVCSEVGDTATATSALAFLAAIARDHGAVNQSLILFRRAAESAPGVPTHALAYMHALEIVQRYSQVLAVAVALLQQTKVEIPDLAYEPVIEILAGLPEQHAPLRWAEADGWQGVIACASPDTKGSAANGSSGMREHPSSQVEYSPAQLDVLAILFTCIKVLYVGGAIGRTYQLIQAVEPARRASVKPLHTTMIRNEAAYHGCVLQLLRAQPPPSPLTAPSQHAIYLCGDSHCLPGGWQRLSVGGRDVVVVPNLVTGCKIWHLREKGSFYPKTAWANTVASLPHGAWVIFMFGEIDCREGLLLAVDKLKYADIQEAMGVLADIYMEVLTRTVRDRDRDLRIFVHPVPPVLNETRHIVTPFNDLMRQRVKQAESQNDRLRWLDVADRYLCENRSKLNPKLNFDGTHMSPAFLQYVNAALEDMNIACGQASI</sequence>
<protein>
    <submittedName>
        <fullName evidence="1">TPR-like protein</fullName>
    </submittedName>
</protein>
<dbReference type="Proteomes" id="UP000007264">
    <property type="component" value="Unassembled WGS sequence"/>
</dbReference>
<dbReference type="EMBL" id="AGSI01000018">
    <property type="protein sequence ID" value="EIE19755.1"/>
    <property type="molecule type" value="Genomic_DNA"/>
</dbReference>
<accession>I0YMY6</accession>
<dbReference type="RefSeq" id="XP_005644299.1">
    <property type="nucleotide sequence ID" value="XM_005644242.1"/>
</dbReference>
<evidence type="ECO:0000313" key="2">
    <source>
        <dbReference type="Proteomes" id="UP000007264"/>
    </source>
</evidence>
<name>I0YMY6_COCSC</name>
<gene>
    <name evidence="1" type="ORF">COCSUDRAFT_44577</name>
</gene>
<dbReference type="AlphaFoldDB" id="I0YMY6"/>
<proteinExistence type="predicted"/>
<dbReference type="InterPro" id="IPR011990">
    <property type="entry name" value="TPR-like_helical_dom_sf"/>
</dbReference>
<comment type="caution">
    <text evidence="1">The sequence shown here is derived from an EMBL/GenBank/DDBJ whole genome shotgun (WGS) entry which is preliminary data.</text>
</comment>
<dbReference type="SUPFAM" id="SSF52266">
    <property type="entry name" value="SGNH hydrolase"/>
    <property type="match status" value="1"/>
</dbReference>
<keyword evidence="2" id="KW-1185">Reference proteome</keyword>